<dbReference type="SUPFAM" id="SSF47473">
    <property type="entry name" value="EF-hand"/>
    <property type="match status" value="1"/>
</dbReference>
<evidence type="ECO:0000313" key="2">
    <source>
        <dbReference type="EMBL" id="CAL6063566.1"/>
    </source>
</evidence>
<keyword evidence="3" id="KW-1185">Reference proteome</keyword>
<keyword evidence="1" id="KW-0547">Nucleotide-binding</keyword>
<name>A0AA86PJF6_9EUKA</name>
<gene>
    <name evidence="1" type="ORF">HINF_LOCUS27268</name>
    <name evidence="2" type="ORF">HINF_LOCUS50936</name>
</gene>
<dbReference type="EMBL" id="CATOUU010000666">
    <property type="protein sequence ID" value="CAI9939623.1"/>
    <property type="molecule type" value="Genomic_DNA"/>
</dbReference>
<evidence type="ECO:0000313" key="3">
    <source>
        <dbReference type="Proteomes" id="UP001642409"/>
    </source>
</evidence>
<reference evidence="2 3" key="2">
    <citation type="submission" date="2024-07" db="EMBL/GenBank/DDBJ databases">
        <authorList>
            <person name="Akdeniz Z."/>
        </authorList>
    </citation>
    <scope>NUCLEOTIDE SEQUENCE [LARGE SCALE GENOMIC DNA]</scope>
</reference>
<protein>
    <submittedName>
        <fullName evidence="1">ATP-dependent DNA helicase</fullName>
    </submittedName>
    <submittedName>
        <fullName evidence="2">ATP-dependent_DNA helicase</fullName>
    </submittedName>
</protein>
<reference evidence="1" key="1">
    <citation type="submission" date="2023-06" db="EMBL/GenBank/DDBJ databases">
        <authorList>
            <person name="Kurt Z."/>
        </authorList>
    </citation>
    <scope>NUCLEOTIDE SEQUENCE</scope>
</reference>
<evidence type="ECO:0000313" key="1">
    <source>
        <dbReference type="EMBL" id="CAI9939623.1"/>
    </source>
</evidence>
<comment type="caution">
    <text evidence="1">The sequence shown here is derived from an EMBL/GenBank/DDBJ whole genome shotgun (WGS) entry which is preliminary data.</text>
</comment>
<keyword evidence="1" id="KW-0347">Helicase</keyword>
<proteinExistence type="predicted"/>
<dbReference type="Gene3D" id="1.10.238.10">
    <property type="entry name" value="EF-hand"/>
    <property type="match status" value="1"/>
</dbReference>
<dbReference type="AlphaFoldDB" id="A0AA86PJF6"/>
<dbReference type="InterPro" id="IPR011992">
    <property type="entry name" value="EF-hand-dom_pair"/>
</dbReference>
<sequence length="136" mass="15183">MNKEELIEVQTAFKAFADKQNTIKLQLVHQLLLALGRPAAKTEIDQQSSAFGQLLTFDQFLTIYNLHGSDLSEELTGSLQPLVTESGIHIAQIRAVVTRFKINLDDDEVNELLREMNSDENGMVQLDKVVGVLMGK</sequence>
<keyword evidence="1" id="KW-0378">Hydrolase</keyword>
<dbReference type="Proteomes" id="UP001642409">
    <property type="component" value="Unassembled WGS sequence"/>
</dbReference>
<accession>A0AA86PJF6</accession>
<organism evidence="1">
    <name type="scientific">Hexamita inflata</name>
    <dbReference type="NCBI Taxonomy" id="28002"/>
    <lineage>
        <taxon>Eukaryota</taxon>
        <taxon>Metamonada</taxon>
        <taxon>Diplomonadida</taxon>
        <taxon>Hexamitidae</taxon>
        <taxon>Hexamitinae</taxon>
        <taxon>Hexamita</taxon>
    </lineage>
</organism>
<dbReference type="GO" id="GO:0004386">
    <property type="term" value="F:helicase activity"/>
    <property type="evidence" value="ECO:0007669"/>
    <property type="project" value="UniProtKB-KW"/>
</dbReference>
<dbReference type="EMBL" id="CAXDID020000246">
    <property type="protein sequence ID" value="CAL6063566.1"/>
    <property type="molecule type" value="Genomic_DNA"/>
</dbReference>
<keyword evidence="1" id="KW-0067">ATP-binding</keyword>